<dbReference type="RefSeq" id="WP_281735822.1">
    <property type="nucleotide sequence ID" value="NZ_JAKETQ010000001.1"/>
</dbReference>
<reference evidence="1" key="1">
    <citation type="submission" date="2022-03" db="EMBL/GenBank/DDBJ databases">
        <title>The complete genome sequence of a Methyloterrigena soli.</title>
        <authorList>
            <person name="Zi Z."/>
        </authorList>
    </citation>
    <scope>NUCLEOTIDE SEQUENCE</scope>
    <source>
        <strain evidence="1">M48</strain>
    </source>
</reference>
<proteinExistence type="predicted"/>
<evidence type="ECO:0000313" key="2">
    <source>
        <dbReference type="Proteomes" id="UP001156140"/>
    </source>
</evidence>
<protein>
    <submittedName>
        <fullName evidence="1">Uncharacterized protein</fullName>
    </submittedName>
</protein>
<dbReference type="AlphaFoldDB" id="A0AA41QLT7"/>
<comment type="caution">
    <text evidence="1">The sequence shown here is derived from an EMBL/GenBank/DDBJ whole genome shotgun (WGS) entry which is preliminary data.</text>
</comment>
<dbReference type="Proteomes" id="UP001156140">
    <property type="component" value="Unassembled WGS sequence"/>
</dbReference>
<organism evidence="1 2">
    <name type="scientific">Paradevosia shaoguanensis</name>
    <dbReference type="NCBI Taxonomy" id="1335043"/>
    <lineage>
        <taxon>Bacteria</taxon>
        <taxon>Pseudomonadati</taxon>
        <taxon>Pseudomonadota</taxon>
        <taxon>Alphaproteobacteria</taxon>
        <taxon>Hyphomicrobiales</taxon>
        <taxon>Devosiaceae</taxon>
        <taxon>Paradevosia</taxon>
    </lineage>
</organism>
<accession>A0AA41QLT7</accession>
<dbReference type="EMBL" id="JALAZD010000001">
    <property type="protein sequence ID" value="MCI0127237.1"/>
    <property type="molecule type" value="Genomic_DNA"/>
</dbReference>
<evidence type="ECO:0000313" key="1">
    <source>
        <dbReference type="EMBL" id="MCI0127237.1"/>
    </source>
</evidence>
<name>A0AA41QLT7_9HYPH</name>
<keyword evidence="2" id="KW-1185">Reference proteome</keyword>
<gene>
    <name evidence="1" type="ORF">ML536_10410</name>
</gene>
<sequence length="59" mass="6317">MIRSFCSSGQGHRHVVDLETLIVERGPDVEIDYAFKRSLICPECGAAGGGGLMIAEVPK</sequence>